<dbReference type="PANTHER" id="PTHR12542:SF38">
    <property type="entry name" value="EXOCYST SUBUNIT EXO70 FAMILY PROTEIN"/>
    <property type="match status" value="1"/>
</dbReference>
<proteinExistence type="inferred from homology"/>
<dbReference type="InterPro" id="IPR046364">
    <property type="entry name" value="Exo70_C"/>
</dbReference>
<keyword evidence="7" id="KW-1185">Reference proteome</keyword>
<evidence type="ECO:0000256" key="2">
    <source>
        <dbReference type="ARBA" id="ARBA00022448"/>
    </source>
</evidence>
<dbReference type="GO" id="GO:0005546">
    <property type="term" value="F:phosphatidylinositol-4,5-bisphosphate binding"/>
    <property type="evidence" value="ECO:0007669"/>
    <property type="project" value="InterPro"/>
</dbReference>
<feature type="domain" description="Exocyst complex subunit Exo70 C-terminal" evidence="5">
    <location>
        <begin position="236"/>
        <end position="610"/>
    </location>
</feature>
<dbReference type="STRING" id="81985.R0G3N7"/>
<gene>
    <name evidence="6" type="ORF">CARUB_v10013194mg</name>
</gene>
<dbReference type="PANTHER" id="PTHR12542">
    <property type="entry name" value="EXOCYST COMPLEX PROTEIN EXO70"/>
    <property type="match status" value="1"/>
</dbReference>
<dbReference type="OrthoDB" id="1922221at2759"/>
<evidence type="ECO:0000256" key="4">
    <source>
        <dbReference type="SAM" id="MobiDB-lite"/>
    </source>
</evidence>
<organism evidence="6 7">
    <name type="scientific">Capsella rubella</name>
    <dbReference type="NCBI Taxonomy" id="81985"/>
    <lineage>
        <taxon>Eukaryota</taxon>
        <taxon>Viridiplantae</taxon>
        <taxon>Streptophyta</taxon>
        <taxon>Embryophyta</taxon>
        <taxon>Tracheophyta</taxon>
        <taxon>Spermatophyta</taxon>
        <taxon>Magnoliopsida</taxon>
        <taxon>eudicotyledons</taxon>
        <taxon>Gunneridae</taxon>
        <taxon>Pentapetalae</taxon>
        <taxon>rosids</taxon>
        <taxon>malvids</taxon>
        <taxon>Brassicales</taxon>
        <taxon>Brassicaceae</taxon>
        <taxon>Camelineae</taxon>
        <taxon>Capsella</taxon>
    </lineage>
</organism>
<dbReference type="SUPFAM" id="SSF74788">
    <property type="entry name" value="Cullin repeat-like"/>
    <property type="match status" value="1"/>
</dbReference>
<reference evidence="7" key="1">
    <citation type="journal article" date="2013" name="Nat. Genet.">
        <title>The Capsella rubella genome and the genomic consequences of rapid mating system evolution.</title>
        <authorList>
            <person name="Slotte T."/>
            <person name="Hazzouri K.M."/>
            <person name="Agren J.A."/>
            <person name="Koenig D."/>
            <person name="Maumus F."/>
            <person name="Guo Y.L."/>
            <person name="Steige K."/>
            <person name="Platts A.E."/>
            <person name="Escobar J.S."/>
            <person name="Newman L.K."/>
            <person name="Wang W."/>
            <person name="Mandakova T."/>
            <person name="Vello E."/>
            <person name="Smith L.M."/>
            <person name="Henz S.R."/>
            <person name="Steffen J."/>
            <person name="Takuno S."/>
            <person name="Brandvain Y."/>
            <person name="Coop G."/>
            <person name="Andolfatto P."/>
            <person name="Hu T.T."/>
            <person name="Blanchette M."/>
            <person name="Clark R.M."/>
            <person name="Quesneville H."/>
            <person name="Nordborg M."/>
            <person name="Gaut B.S."/>
            <person name="Lysak M.A."/>
            <person name="Jenkins J."/>
            <person name="Grimwood J."/>
            <person name="Chapman J."/>
            <person name="Prochnik S."/>
            <person name="Shu S."/>
            <person name="Rokhsar D."/>
            <person name="Schmutz J."/>
            <person name="Weigel D."/>
            <person name="Wright S.I."/>
        </authorList>
    </citation>
    <scope>NUCLEOTIDE SEQUENCE [LARGE SCALE GENOMIC DNA]</scope>
    <source>
        <strain evidence="7">cv. Monte Gargano</strain>
    </source>
</reference>
<dbReference type="KEGG" id="crb:17892698"/>
<dbReference type="GO" id="GO:0006887">
    <property type="term" value="P:exocytosis"/>
    <property type="evidence" value="ECO:0007669"/>
    <property type="project" value="UniProtKB-KW"/>
</dbReference>
<evidence type="ECO:0000313" key="6">
    <source>
        <dbReference type="EMBL" id="EOA30087.1"/>
    </source>
</evidence>
<dbReference type="Pfam" id="PF20669">
    <property type="entry name" value="Exo70_N"/>
    <property type="match status" value="1"/>
</dbReference>
<dbReference type="Pfam" id="PF03081">
    <property type="entry name" value="Exo70_C"/>
    <property type="match status" value="1"/>
</dbReference>
<dbReference type="InterPro" id="IPR016159">
    <property type="entry name" value="Cullin_repeat-like_dom_sf"/>
</dbReference>
<name>R0G3N7_9BRAS</name>
<feature type="compositionally biased region" description="Low complexity" evidence="4">
    <location>
        <begin position="617"/>
        <end position="636"/>
    </location>
</feature>
<dbReference type="GO" id="GO:0015031">
    <property type="term" value="P:protein transport"/>
    <property type="evidence" value="ECO:0007669"/>
    <property type="project" value="UniProtKB-KW"/>
</dbReference>
<dbReference type="GO" id="GO:0000145">
    <property type="term" value="C:exocyst"/>
    <property type="evidence" value="ECO:0007669"/>
    <property type="project" value="InterPro"/>
</dbReference>
<keyword evidence="3" id="KW-0653">Protein transport</keyword>
<dbReference type="Proteomes" id="UP000029121">
    <property type="component" value="Unassembled WGS sequence"/>
</dbReference>
<feature type="region of interest" description="Disordered" evidence="4">
    <location>
        <begin position="616"/>
        <end position="636"/>
    </location>
</feature>
<dbReference type="InterPro" id="IPR004140">
    <property type="entry name" value="Exo70"/>
</dbReference>
<keyword evidence="2 3" id="KW-0813">Transport</keyword>
<evidence type="ECO:0000256" key="1">
    <source>
        <dbReference type="ARBA" id="ARBA00006756"/>
    </source>
</evidence>
<dbReference type="eggNOG" id="KOG2344">
    <property type="taxonomic scope" value="Eukaryota"/>
</dbReference>
<dbReference type="AlphaFoldDB" id="R0G3N7"/>
<comment type="similarity">
    <text evidence="1 3">Belongs to the EXO70 family.</text>
</comment>
<evidence type="ECO:0000313" key="7">
    <source>
        <dbReference type="Proteomes" id="UP000029121"/>
    </source>
</evidence>
<keyword evidence="3" id="KW-0268">Exocytosis</keyword>
<evidence type="ECO:0000256" key="3">
    <source>
        <dbReference type="RuleBase" id="RU365026"/>
    </source>
</evidence>
<protein>
    <recommendedName>
        <fullName evidence="3">Exocyst subunit Exo70 family protein</fullName>
    </recommendedName>
</protein>
<accession>R0G3N7</accession>
<dbReference type="EMBL" id="KB870807">
    <property type="protein sequence ID" value="EOA30087.1"/>
    <property type="molecule type" value="Genomic_DNA"/>
</dbReference>
<comment type="function">
    <text evidence="3">Component of the exocyst complex.</text>
</comment>
<dbReference type="Gene3D" id="1.20.1280.170">
    <property type="entry name" value="Exocyst complex component Exo70"/>
    <property type="match status" value="1"/>
</dbReference>
<sequence>MTRKAMINICCVAVTPSDQQPPLTLTPRQSLESAAIYGVIESAADIIERWNTESSSYAKVTSMFYENKPEAMMFIERVKDLQKTMDVLVSEDPNSERLMRAHKLMQIAMKRLQKEFYQILSMNRAYLDPESVSTRSSLTSARSSYSDFPEDVEDSHNGSVDIIVELEEVSSNVMTELRAIAECMIGSGYAKECLSIYKTIRKSIIDEGIYRLEVEKTSTGKVKRMSWEVMELKIRSWLKALSVSMETLFRGEKILCDHVFESSDALRESCFSDVSRDGALLLFGFPESIATKTSKKHSPPEKVFRLLDMYSAIAGNWQAIESIFSFDSVSVVRSLALKSLVSLSESIRSLLVDFESGIQKDSSKVVVPGGGIHPLTISVMDHLSLLADYSNVLVDILAGSPPPDRSLLPESYFNLSESDDSPSSELALRFAWLILVLLCKIDHKSNHYKDFSVQYLFLANNLQHVVSRARSSNLKQLLGEDWVKRHFVKMRQFAGSYKRLAWGPVVSSLPENRTVEMTPDEVKDLFRKFNESFENAYGRHSVCVVADPKLRDEIKESIARKLVPIYREFYNTRSSVVLAGAAAGGGGNGKRNLSTVVRFTPEDIENYLSDLFLEKGSSGTSPSSSPSSCRSRPSLS</sequence>
<evidence type="ECO:0000259" key="5">
    <source>
        <dbReference type="Pfam" id="PF03081"/>
    </source>
</evidence>